<dbReference type="RefSeq" id="WP_348738932.1">
    <property type="nucleotide sequence ID" value="NZ_CAXJRC010000033.1"/>
</dbReference>
<protein>
    <submittedName>
        <fullName evidence="1">Uncharacterized protein</fullName>
    </submittedName>
</protein>
<dbReference type="Proteomes" id="UP001497602">
    <property type="component" value="Unassembled WGS sequence"/>
</dbReference>
<comment type="caution">
    <text evidence="1">The sequence shown here is derived from an EMBL/GenBank/DDBJ whole genome shotgun (WGS) entry which is preliminary data.</text>
</comment>
<proteinExistence type="predicted"/>
<reference evidence="1 2" key="1">
    <citation type="submission" date="2024-05" db="EMBL/GenBank/DDBJ databases">
        <authorList>
            <person name="Duchaud E."/>
        </authorList>
    </citation>
    <scope>NUCLEOTIDE SEQUENCE [LARGE SCALE GENOMIC DNA]</scope>
    <source>
        <strain evidence="1">Ena-SAMPLE-TAB-13-05-2024-13:56:06:370-140305</strain>
    </source>
</reference>
<gene>
    <name evidence="1" type="ORF">T190115A13A_30134</name>
</gene>
<evidence type="ECO:0000313" key="2">
    <source>
        <dbReference type="Proteomes" id="UP001497602"/>
    </source>
</evidence>
<keyword evidence="2" id="KW-1185">Reference proteome</keyword>
<accession>A0ABP1FDC1</accession>
<sequence length="65" mass="7212">MPYRSVANQSGQTVNVLFHDEVPPRQGLRPVPLRNGGTLTWSTNYITYDGLEVSRDSGDGVYTID</sequence>
<dbReference type="EMBL" id="CAXJRC010000033">
    <property type="protein sequence ID" value="CAL2107288.1"/>
    <property type="molecule type" value="Genomic_DNA"/>
</dbReference>
<name>A0ABP1FDC1_9FLAO</name>
<organism evidence="1 2">
    <name type="scientific">Tenacibaculum vairaonense</name>
    <dbReference type="NCBI Taxonomy" id="3137860"/>
    <lineage>
        <taxon>Bacteria</taxon>
        <taxon>Pseudomonadati</taxon>
        <taxon>Bacteroidota</taxon>
        <taxon>Flavobacteriia</taxon>
        <taxon>Flavobacteriales</taxon>
        <taxon>Flavobacteriaceae</taxon>
        <taxon>Tenacibaculum</taxon>
    </lineage>
</organism>
<evidence type="ECO:0000313" key="1">
    <source>
        <dbReference type="EMBL" id="CAL2107288.1"/>
    </source>
</evidence>